<feature type="transmembrane region" description="Helical" evidence="10">
    <location>
        <begin position="38"/>
        <end position="59"/>
    </location>
</feature>
<dbReference type="InterPro" id="IPR011712">
    <property type="entry name" value="Sig_transdc_His_kin_sub3_dim/P"/>
</dbReference>
<evidence type="ECO:0000256" key="8">
    <source>
        <dbReference type="ARBA" id="ARBA00023012"/>
    </source>
</evidence>
<feature type="coiled-coil region" evidence="9">
    <location>
        <begin position="154"/>
        <end position="181"/>
    </location>
</feature>
<evidence type="ECO:0000256" key="7">
    <source>
        <dbReference type="ARBA" id="ARBA00022840"/>
    </source>
</evidence>
<dbReference type="EMBL" id="JBHSNC010000025">
    <property type="protein sequence ID" value="MFC5529536.1"/>
    <property type="molecule type" value="Genomic_DNA"/>
</dbReference>
<dbReference type="Pfam" id="PF02518">
    <property type="entry name" value="HATPase_c"/>
    <property type="match status" value="1"/>
</dbReference>
<feature type="transmembrane region" description="Helical" evidence="10">
    <location>
        <begin position="113"/>
        <end position="145"/>
    </location>
</feature>
<feature type="transmembrane region" description="Helical" evidence="10">
    <location>
        <begin position="65"/>
        <end position="82"/>
    </location>
</feature>
<gene>
    <name evidence="12" type="ORF">ACFPQ4_08750</name>
</gene>
<comment type="caution">
    <text evidence="12">The sequence shown here is derived from an EMBL/GenBank/DDBJ whole genome shotgun (WGS) entry which is preliminary data.</text>
</comment>
<name>A0ABW0QWZ4_9BACL</name>
<dbReference type="PANTHER" id="PTHR24421:SF10">
    <property type="entry name" value="NITRATE_NITRITE SENSOR PROTEIN NARQ"/>
    <property type="match status" value="1"/>
</dbReference>
<evidence type="ECO:0000256" key="2">
    <source>
        <dbReference type="ARBA" id="ARBA00012438"/>
    </source>
</evidence>
<dbReference type="Gene3D" id="3.30.565.10">
    <property type="entry name" value="Histidine kinase-like ATPase, C-terminal domain"/>
    <property type="match status" value="1"/>
</dbReference>
<evidence type="ECO:0000313" key="12">
    <source>
        <dbReference type="EMBL" id="MFC5529536.1"/>
    </source>
</evidence>
<evidence type="ECO:0000256" key="6">
    <source>
        <dbReference type="ARBA" id="ARBA00022777"/>
    </source>
</evidence>
<organism evidence="12 13">
    <name type="scientific">Cohnella yongneupensis</name>
    <dbReference type="NCBI Taxonomy" id="425006"/>
    <lineage>
        <taxon>Bacteria</taxon>
        <taxon>Bacillati</taxon>
        <taxon>Bacillota</taxon>
        <taxon>Bacilli</taxon>
        <taxon>Bacillales</taxon>
        <taxon>Paenibacillaceae</taxon>
        <taxon>Cohnella</taxon>
    </lineage>
</organism>
<comment type="catalytic activity">
    <reaction evidence="1">
        <text>ATP + protein L-histidine = ADP + protein N-phospho-L-histidine.</text>
        <dbReference type="EC" id="2.7.13.3"/>
    </reaction>
</comment>
<dbReference type="Gene3D" id="1.20.5.1930">
    <property type="match status" value="1"/>
</dbReference>
<keyword evidence="10" id="KW-1133">Transmembrane helix</keyword>
<keyword evidence="10" id="KW-0472">Membrane</keyword>
<keyword evidence="7" id="KW-0067">ATP-binding</keyword>
<keyword evidence="3" id="KW-0597">Phosphoprotein</keyword>
<evidence type="ECO:0000256" key="5">
    <source>
        <dbReference type="ARBA" id="ARBA00022741"/>
    </source>
</evidence>
<evidence type="ECO:0000256" key="4">
    <source>
        <dbReference type="ARBA" id="ARBA00022679"/>
    </source>
</evidence>
<keyword evidence="8" id="KW-0902">Two-component regulatory system</keyword>
<keyword evidence="4" id="KW-0808">Transferase</keyword>
<keyword evidence="10" id="KW-0812">Transmembrane</keyword>
<keyword evidence="6 12" id="KW-0418">Kinase</keyword>
<dbReference type="PANTHER" id="PTHR24421">
    <property type="entry name" value="NITRATE/NITRITE SENSOR PROTEIN NARX-RELATED"/>
    <property type="match status" value="1"/>
</dbReference>
<dbReference type="SMART" id="SM00387">
    <property type="entry name" value="HATPase_c"/>
    <property type="match status" value="1"/>
</dbReference>
<dbReference type="PROSITE" id="PS50109">
    <property type="entry name" value="HIS_KIN"/>
    <property type="match status" value="1"/>
</dbReference>
<dbReference type="GO" id="GO:0016301">
    <property type="term" value="F:kinase activity"/>
    <property type="evidence" value="ECO:0007669"/>
    <property type="project" value="UniProtKB-KW"/>
</dbReference>
<evidence type="ECO:0000313" key="13">
    <source>
        <dbReference type="Proteomes" id="UP001596108"/>
    </source>
</evidence>
<dbReference type="InterPro" id="IPR050482">
    <property type="entry name" value="Sensor_HK_TwoCompSys"/>
</dbReference>
<dbReference type="InterPro" id="IPR005467">
    <property type="entry name" value="His_kinase_dom"/>
</dbReference>
<protein>
    <recommendedName>
        <fullName evidence="2">histidine kinase</fullName>
        <ecNumber evidence="2">2.7.13.3</ecNumber>
    </recommendedName>
</protein>
<feature type="domain" description="Histidine kinase" evidence="11">
    <location>
        <begin position="201"/>
        <end position="384"/>
    </location>
</feature>
<dbReference type="RefSeq" id="WP_378111421.1">
    <property type="nucleotide sequence ID" value="NZ_JBHSNC010000025.1"/>
</dbReference>
<feature type="transmembrane region" description="Helical" evidence="10">
    <location>
        <begin position="13"/>
        <end position="31"/>
    </location>
</feature>
<sequence length="388" mass="44442">MTTFPRSHWGYKGLFYTRMVWIVLHLFLLGFEYKVHDWNWYVLLLSCLIVGAVPQLVWLKAARPWVYPVTELLMSGVFLIYCSYLIDDYFSYLAIPAMCAAANIHTARLRIPLWIWFSVIPAIAMTVVLPLSSFHIGIIEGFFFFTLGCGMRKMMDIEWKMQQLLNENERQRKVLEQHTKQVEMITLLEERNRLSRELHDTVGHTLTSIIMGLDAVSYLITEAPDEAIQNINHLRMVSRNGLEEVRKQIHHIAPSREVESLSVQLKRLAGEFAVNTATNIEFEAMGPEVSVPLPITMTLVRCLQESLTNAKRHGRAEHIHISFAVETDRLTLAIHDNGCGMDKVKYGFGLSVMQERIEAYQGELQVKSNKNSGTIVLCHLPLNTRKVG</sequence>
<dbReference type="Pfam" id="PF07730">
    <property type="entry name" value="HisKA_3"/>
    <property type="match status" value="1"/>
</dbReference>
<evidence type="ECO:0000256" key="9">
    <source>
        <dbReference type="SAM" id="Coils"/>
    </source>
</evidence>
<keyword evidence="9" id="KW-0175">Coiled coil</keyword>
<evidence type="ECO:0000256" key="1">
    <source>
        <dbReference type="ARBA" id="ARBA00000085"/>
    </source>
</evidence>
<dbReference type="EC" id="2.7.13.3" evidence="2"/>
<keyword evidence="5" id="KW-0547">Nucleotide-binding</keyword>
<proteinExistence type="predicted"/>
<evidence type="ECO:0000256" key="3">
    <source>
        <dbReference type="ARBA" id="ARBA00022553"/>
    </source>
</evidence>
<keyword evidence="13" id="KW-1185">Reference proteome</keyword>
<dbReference type="CDD" id="cd16917">
    <property type="entry name" value="HATPase_UhpB-NarQ-NarX-like"/>
    <property type="match status" value="1"/>
</dbReference>
<accession>A0ABW0QWZ4</accession>
<dbReference type="InterPro" id="IPR003594">
    <property type="entry name" value="HATPase_dom"/>
</dbReference>
<dbReference type="SUPFAM" id="SSF55874">
    <property type="entry name" value="ATPase domain of HSP90 chaperone/DNA topoisomerase II/histidine kinase"/>
    <property type="match status" value="1"/>
</dbReference>
<reference evidence="13" key="1">
    <citation type="journal article" date="2019" name="Int. J. Syst. Evol. Microbiol.">
        <title>The Global Catalogue of Microorganisms (GCM) 10K type strain sequencing project: providing services to taxonomists for standard genome sequencing and annotation.</title>
        <authorList>
            <consortium name="The Broad Institute Genomics Platform"/>
            <consortium name="The Broad Institute Genome Sequencing Center for Infectious Disease"/>
            <person name="Wu L."/>
            <person name="Ma J."/>
        </authorList>
    </citation>
    <scope>NUCLEOTIDE SEQUENCE [LARGE SCALE GENOMIC DNA]</scope>
    <source>
        <strain evidence="13">CGMCC 1.18578</strain>
    </source>
</reference>
<evidence type="ECO:0000259" key="11">
    <source>
        <dbReference type="PROSITE" id="PS50109"/>
    </source>
</evidence>
<dbReference type="InterPro" id="IPR036890">
    <property type="entry name" value="HATPase_C_sf"/>
</dbReference>
<dbReference type="Proteomes" id="UP001596108">
    <property type="component" value="Unassembled WGS sequence"/>
</dbReference>
<evidence type="ECO:0000256" key="10">
    <source>
        <dbReference type="SAM" id="Phobius"/>
    </source>
</evidence>